<dbReference type="Gene3D" id="3.40.50.450">
    <property type="match status" value="1"/>
</dbReference>
<keyword evidence="4" id="KW-1185">Reference proteome</keyword>
<evidence type="ECO:0000256" key="2">
    <source>
        <dbReference type="RuleBase" id="RU363015"/>
    </source>
</evidence>
<dbReference type="Pfam" id="PF03641">
    <property type="entry name" value="Lysine_decarbox"/>
    <property type="match status" value="1"/>
</dbReference>
<gene>
    <name evidence="3" type="ORF">GCM10025770_18760</name>
</gene>
<keyword evidence="2" id="KW-0203">Cytokinin biosynthesis</keyword>
<accession>A0ABP9QN23</accession>
<dbReference type="EC" id="3.2.2.n1" evidence="2"/>
<comment type="catalytic activity">
    <reaction evidence="1">
        <text>AMP + H2O = D-ribose 5-phosphate + adenine</text>
        <dbReference type="Rhea" id="RHEA:20129"/>
        <dbReference type="ChEBI" id="CHEBI:15377"/>
        <dbReference type="ChEBI" id="CHEBI:16708"/>
        <dbReference type="ChEBI" id="CHEBI:78346"/>
        <dbReference type="ChEBI" id="CHEBI:456215"/>
        <dbReference type="EC" id="3.2.2.4"/>
    </reaction>
</comment>
<keyword evidence="2" id="KW-0378">Hydrolase</keyword>
<name>A0ABP9QN23_9RHOO</name>
<sequence>MAEDRAEKARIIRDSLPARLHPAVLSSVLHACAAGGQNATTAKDRAMSAKDKLPPFTAPSLSAETRLARESWRILGIMSEFVEATERLQAIKPAVSIFGSARTPVDHPYYALTERIARLLSDHGFSVISGGGPGIMEAANKGAFAGKGLSVGLNIQLPHEQSGNPYQDVSQTFRHFFPRKVMFVRFAAAYVVMPGGFGTLDELSEALTLIQTKKGRQIPVILVCSQFWAGLVDWFKTTLVNEKMINAKDLDLIQIIDEPEEIVAAIFKHYESRGFEPLPEEHEAMLNL</sequence>
<dbReference type="EMBL" id="BAABLD010000008">
    <property type="protein sequence ID" value="GAA5164576.1"/>
    <property type="molecule type" value="Genomic_DNA"/>
</dbReference>
<protein>
    <recommendedName>
        <fullName evidence="2">Cytokinin riboside 5'-monophosphate phosphoribohydrolase</fullName>
        <ecNumber evidence="2">3.2.2.n1</ecNumber>
    </recommendedName>
</protein>
<dbReference type="NCBIfam" id="TIGR00730">
    <property type="entry name" value="Rossman fold protein, TIGR00730 family"/>
    <property type="match status" value="1"/>
</dbReference>
<dbReference type="SUPFAM" id="SSF102405">
    <property type="entry name" value="MCP/YpsA-like"/>
    <property type="match status" value="1"/>
</dbReference>
<organism evidence="3 4">
    <name type="scientific">Viridibacterium curvum</name>
    <dbReference type="NCBI Taxonomy" id="1101404"/>
    <lineage>
        <taxon>Bacteria</taxon>
        <taxon>Pseudomonadati</taxon>
        <taxon>Pseudomonadota</taxon>
        <taxon>Betaproteobacteria</taxon>
        <taxon>Rhodocyclales</taxon>
        <taxon>Rhodocyclaceae</taxon>
        <taxon>Viridibacterium</taxon>
    </lineage>
</organism>
<dbReference type="PANTHER" id="PTHR43393:SF3">
    <property type="entry name" value="LYSINE DECARBOXYLASE-LIKE PROTEIN"/>
    <property type="match status" value="1"/>
</dbReference>
<evidence type="ECO:0000313" key="4">
    <source>
        <dbReference type="Proteomes" id="UP001500547"/>
    </source>
</evidence>
<evidence type="ECO:0000256" key="1">
    <source>
        <dbReference type="ARBA" id="ARBA00000274"/>
    </source>
</evidence>
<dbReference type="InterPro" id="IPR005269">
    <property type="entry name" value="LOG"/>
</dbReference>
<comment type="caution">
    <text evidence="3">The sequence shown here is derived from an EMBL/GenBank/DDBJ whole genome shotgun (WGS) entry which is preliminary data.</text>
</comment>
<comment type="similarity">
    <text evidence="2">Belongs to the LOG family.</text>
</comment>
<evidence type="ECO:0000313" key="3">
    <source>
        <dbReference type="EMBL" id="GAA5164576.1"/>
    </source>
</evidence>
<reference evidence="4" key="1">
    <citation type="journal article" date="2019" name="Int. J. Syst. Evol. Microbiol.">
        <title>The Global Catalogue of Microorganisms (GCM) 10K type strain sequencing project: providing services to taxonomists for standard genome sequencing and annotation.</title>
        <authorList>
            <consortium name="The Broad Institute Genomics Platform"/>
            <consortium name="The Broad Institute Genome Sequencing Center for Infectious Disease"/>
            <person name="Wu L."/>
            <person name="Ma J."/>
        </authorList>
    </citation>
    <scope>NUCLEOTIDE SEQUENCE [LARGE SCALE GENOMIC DNA]</scope>
    <source>
        <strain evidence="4">JCM 18715</strain>
    </source>
</reference>
<dbReference type="Proteomes" id="UP001500547">
    <property type="component" value="Unassembled WGS sequence"/>
</dbReference>
<dbReference type="PANTHER" id="PTHR43393">
    <property type="entry name" value="CYTOKININ RIBOSIDE 5'-MONOPHOSPHATE PHOSPHORIBOHYDROLASE"/>
    <property type="match status" value="1"/>
</dbReference>
<dbReference type="InterPro" id="IPR052341">
    <property type="entry name" value="LOG_family_nucleotidases"/>
</dbReference>
<proteinExistence type="inferred from homology"/>
<dbReference type="InterPro" id="IPR031100">
    <property type="entry name" value="LOG_fam"/>
</dbReference>